<dbReference type="InterPro" id="IPR007693">
    <property type="entry name" value="DNA_helicase_DnaB-like_N"/>
</dbReference>
<feature type="domain" description="SF4 helicase" evidence="12">
    <location>
        <begin position="184"/>
        <end position="470"/>
    </location>
</feature>
<proteinExistence type="inferred from homology"/>
<dbReference type="PANTHER" id="PTHR30153">
    <property type="entry name" value="REPLICATIVE DNA HELICASE DNAB"/>
    <property type="match status" value="1"/>
</dbReference>
<evidence type="ECO:0000256" key="5">
    <source>
        <dbReference type="ARBA" id="ARBA00022801"/>
    </source>
</evidence>
<dbReference type="InterPro" id="IPR027417">
    <property type="entry name" value="P-loop_NTPase"/>
</dbReference>
<dbReference type="EMBL" id="JBHUGS010000002">
    <property type="protein sequence ID" value="MFD1950673.1"/>
    <property type="molecule type" value="Genomic_DNA"/>
</dbReference>
<organism evidence="13 14">
    <name type="scientific">Sphingomonas arantia</name>
    <dbReference type="NCBI Taxonomy" id="1460676"/>
    <lineage>
        <taxon>Bacteria</taxon>
        <taxon>Pseudomonadati</taxon>
        <taxon>Pseudomonadota</taxon>
        <taxon>Alphaproteobacteria</taxon>
        <taxon>Sphingomonadales</taxon>
        <taxon>Sphingomonadaceae</taxon>
        <taxon>Sphingomonas</taxon>
    </lineage>
</organism>
<keyword evidence="9" id="KW-0413">Isomerase</keyword>
<dbReference type="Gene3D" id="1.10.860.10">
    <property type="entry name" value="DNAb Helicase, Chain A"/>
    <property type="match status" value="1"/>
</dbReference>
<dbReference type="PROSITE" id="PS51199">
    <property type="entry name" value="SF4_HELICASE"/>
    <property type="match status" value="1"/>
</dbReference>
<protein>
    <recommendedName>
        <fullName evidence="10">DNA 5'-3' helicase</fullName>
        <ecNumber evidence="10">5.6.2.3</ecNumber>
    </recommendedName>
</protein>
<evidence type="ECO:0000256" key="9">
    <source>
        <dbReference type="ARBA" id="ARBA00023235"/>
    </source>
</evidence>
<dbReference type="Proteomes" id="UP001597400">
    <property type="component" value="Unassembled WGS sequence"/>
</dbReference>
<dbReference type="Pfam" id="PF00772">
    <property type="entry name" value="DnaB"/>
    <property type="match status" value="1"/>
</dbReference>
<name>A0ABW4TX39_9SPHN</name>
<accession>A0ABW4TX39</accession>
<evidence type="ECO:0000313" key="13">
    <source>
        <dbReference type="EMBL" id="MFD1950673.1"/>
    </source>
</evidence>
<evidence type="ECO:0000256" key="6">
    <source>
        <dbReference type="ARBA" id="ARBA00022806"/>
    </source>
</evidence>
<comment type="catalytic activity">
    <reaction evidence="11">
        <text>ATP + H2O = ADP + phosphate + H(+)</text>
        <dbReference type="Rhea" id="RHEA:13065"/>
        <dbReference type="ChEBI" id="CHEBI:15377"/>
        <dbReference type="ChEBI" id="CHEBI:15378"/>
        <dbReference type="ChEBI" id="CHEBI:30616"/>
        <dbReference type="ChEBI" id="CHEBI:43474"/>
        <dbReference type="ChEBI" id="CHEBI:456216"/>
        <dbReference type="EC" id="5.6.2.3"/>
    </reaction>
</comment>
<evidence type="ECO:0000256" key="2">
    <source>
        <dbReference type="ARBA" id="ARBA00022515"/>
    </source>
</evidence>
<keyword evidence="4" id="KW-0547">Nucleotide-binding</keyword>
<dbReference type="Gene3D" id="3.40.50.300">
    <property type="entry name" value="P-loop containing nucleotide triphosphate hydrolases"/>
    <property type="match status" value="1"/>
</dbReference>
<dbReference type="Pfam" id="PF03796">
    <property type="entry name" value="DnaB_C"/>
    <property type="match status" value="1"/>
</dbReference>
<comment type="caution">
    <text evidence="13">The sequence shown here is derived from an EMBL/GenBank/DDBJ whole genome shotgun (WGS) entry which is preliminary data.</text>
</comment>
<dbReference type="EC" id="5.6.2.3" evidence="10"/>
<evidence type="ECO:0000256" key="1">
    <source>
        <dbReference type="ARBA" id="ARBA00008428"/>
    </source>
</evidence>
<dbReference type="SUPFAM" id="SSF52540">
    <property type="entry name" value="P-loop containing nucleoside triphosphate hydrolases"/>
    <property type="match status" value="1"/>
</dbReference>
<evidence type="ECO:0000259" key="12">
    <source>
        <dbReference type="PROSITE" id="PS51199"/>
    </source>
</evidence>
<evidence type="ECO:0000256" key="10">
    <source>
        <dbReference type="ARBA" id="ARBA00044969"/>
    </source>
</evidence>
<dbReference type="GO" id="GO:0004386">
    <property type="term" value="F:helicase activity"/>
    <property type="evidence" value="ECO:0007669"/>
    <property type="project" value="UniProtKB-KW"/>
</dbReference>
<dbReference type="PANTHER" id="PTHR30153:SF2">
    <property type="entry name" value="REPLICATIVE DNA HELICASE"/>
    <property type="match status" value="1"/>
</dbReference>
<dbReference type="InterPro" id="IPR016136">
    <property type="entry name" value="DNA_helicase_N/primase_C"/>
</dbReference>
<evidence type="ECO:0000256" key="7">
    <source>
        <dbReference type="ARBA" id="ARBA00022840"/>
    </source>
</evidence>
<dbReference type="RefSeq" id="WP_380928869.1">
    <property type="nucleotide sequence ID" value="NZ_JBHUGS010000002.1"/>
</dbReference>
<evidence type="ECO:0000256" key="4">
    <source>
        <dbReference type="ARBA" id="ARBA00022741"/>
    </source>
</evidence>
<evidence type="ECO:0000313" key="14">
    <source>
        <dbReference type="Proteomes" id="UP001597400"/>
    </source>
</evidence>
<evidence type="ECO:0000256" key="3">
    <source>
        <dbReference type="ARBA" id="ARBA00022705"/>
    </source>
</evidence>
<keyword evidence="7" id="KW-0067">ATP-binding</keyword>
<keyword evidence="2" id="KW-0639">Primosome</keyword>
<evidence type="ECO:0000256" key="8">
    <source>
        <dbReference type="ARBA" id="ARBA00023125"/>
    </source>
</evidence>
<dbReference type="InterPro" id="IPR007694">
    <property type="entry name" value="DNA_helicase_DnaB-like_C"/>
</dbReference>
<keyword evidence="5" id="KW-0378">Hydrolase</keyword>
<keyword evidence="3" id="KW-0235">DNA replication</keyword>
<evidence type="ECO:0000256" key="11">
    <source>
        <dbReference type="ARBA" id="ARBA00048954"/>
    </source>
</evidence>
<keyword evidence="6 13" id="KW-0347">Helicase</keyword>
<keyword evidence="8" id="KW-0238">DNA-binding</keyword>
<dbReference type="InterPro" id="IPR036185">
    <property type="entry name" value="DNA_heli_DnaB-like_N_sf"/>
</dbReference>
<comment type="similarity">
    <text evidence="1">Belongs to the helicase family. DnaB subfamily.</text>
</comment>
<dbReference type="SUPFAM" id="SSF48024">
    <property type="entry name" value="N-terminal domain of DnaB helicase"/>
    <property type="match status" value="1"/>
</dbReference>
<gene>
    <name evidence="13" type="ORF">ACFSGX_07825</name>
</gene>
<sequence>MSSRAQAWSAEPTPANDTRASAVINPEAEFALLGGLMIENRLVDAVADRLAPEDFSEPLAARIFSAILHLVAQGQAANPITLRPLLAGDPDMVEQPGFLAQLTGSSAALIGARDFADQIAELANRRRLMTGLEAAVALAGDLHSPVAQVVDAADAAIVDATIRRDPLHQPTGAECFDELLASYGDPVKGVTCGQIEALDRVLGAIRPKQLIVAAGRPGMGKTAVALSYSIGAARGGQGVLFVSLEMGSTELAGRMAADMCFDGRTGIPYQDIRDGSLSNDQLQRVCRARGEIADMPLYVVDAGSMTIGRLAMIVRRYKRRLAAKGQSLDLVVVDYLQLLSSDARGRSNYETVSEVSRGLKAIAKDQSIGILALAQLSRDVERRPDKRPIMPDLRDSGQIEQDADGILFLFRLEYYLRQAEPDADTTEWSEWDHNLRQATGRIEFIVAKRRGGRTGTAMGSFLGEYQAVRS</sequence>
<keyword evidence="14" id="KW-1185">Reference proteome</keyword>
<reference evidence="14" key="1">
    <citation type="journal article" date="2019" name="Int. J. Syst. Evol. Microbiol.">
        <title>The Global Catalogue of Microorganisms (GCM) 10K type strain sequencing project: providing services to taxonomists for standard genome sequencing and annotation.</title>
        <authorList>
            <consortium name="The Broad Institute Genomics Platform"/>
            <consortium name="The Broad Institute Genome Sequencing Center for Infectious Disease"/>
            <person name="Wu L."/>
            <person name="Ma J."/>
        </authorList>
    </citation>
    <scope>NUCLEOTIDE SEQUENCE [LARGE SCALE GENOMIC DNA]</scope>
    <source>
        <strain evidence="14">CGMCC 1.12702</strain>
    </source>
</reference>